<evidence type="ECO:0000313" key="1">
    <source>
        <dbReference type="EMBL" id="KAK8393464.1"/>
    </source>
</evidence>
<evidence type="ECO:0000313" key="2">
    <source>
        <dbReference type="Proteomes" id="UP001487740"/>
    </source>
</evidence>
<sequence>MPRLILMDWCSHIWASDSPHAKTHHDGLVQPHLGHAPRWHSRQEGAAASVWCISAQCSSLPFEFQVIA</sequence>
<dbReference type="AlphaFoldDB" id="A0AAW0U0A5"/>
<gene>
    <name evidence="1" type="ORF">O3P69_006646</name>
</gene>
<dbReference type="Proteomes" id="UP001487740">
    <property type="component" value="Unassembled WGS sequence"/>
</dbReference>
<organism evidence="1 2">
    <name type="scientific">Scylla paramamosain</name>
    <name type="common">Mud crab</name>
    <dbReference type="NCBI Taxonomy" id="85552"/>
    <lineage>
        <taxon>Eukaryota</taxon>
        <taxon>Metazoa</taxon>
        <taxon>Ecdysozoa</taxon>
        <taxon>Arthropoda</taxon>
        <taxon>Crustacea</taxon>
        <taxon>Multicrustacea</taxon>
        <taxon>Malacostraca</taxon>
        <taxon>Eumalacostraca</taxon>
        <taxon>Eucarida</taxon>
        <taxon>Decapoda</taxon>
        <taxon>Pleocyemata</taxon>
        <taxon>Brachyura</taxon>
        <taxon>Eubrachyura</taxon>
        <taxon>Portunoidea</taxon>
        <taxon>Portunidae</taxon>
        <taxon>Portuninae</taxon>
        <taxon>Scylla</taxon>
    </lineage>
</organism>
<protein>
    <submittedName>
        <fullName evidence="1">Uncharacterized protein</fullName>
    </submittedName>
</protein>
<name>A0AAW0U0A5_SCYPA</name>
<proteinExistence type="predicted"/>
<accession>A0AAW0U0A5</accession>
<reference evidence="1 2" key="1">
    <citation type="submission" date="2023-03" db="EMBL/GenBank/DDBJ databases">
        <title>High-quality genome of Scylla paramamosain provides insights in environmental adaptation.</title>
        <authorList>
            <person name="Zhang L."/>
        </authorList>
    </citation>
    <scope>NUCLEOTIDE SEQUENCE [LARGE SCALE GENOMIC DNA]</scope>
    <source>
        <strain evidence="1">LZ_2023a</strain>
        <tissue evidence="1">Muscle</tissue>
    </source>
</reference>
<comment type="caution">
    <text evidence="1">The sequence shown here is derived from an EMBL/GenBank/DDBJ whole genome shotgun (WGS) entry which is preliminary data.</text>
</comment>
<keyword evidence="2" id="KW-1185">Reference proteome</keyword>
<dbReference type="EMBL" id="JARAKH010000020">
    <property type="protein sequence ID" value="KAK8393464.1"/>
    <property type="molecule type" value="Genomic_DNA"/>
</dbReference>